<evidence type="ECO:0000313" key="3">
    <source>
        <dbReference type="Proteomes" id="UP000001353"/>
    </source>
</evidence>
<dbReference type="Proteomes" id="UP000001353">
    <property type="component" value="Chromosome"/>
</dbReference>
<dbReference type="Pfam" id="PF13413">
    <property type="entry name" value="HTH_25"/>
    <property type="match status" value="1"/>
</dbReference>
<dbReference type="HOGENOM" id="CLU_036893_0_0_5"/>
<feature type="domain" description="Cytoskeleton protein RodZ-like C-terminal" evidence="1">
    <location>
        <begin position="306"/>
        <end position="373"/>
    </location>
</feature>
<dbReference type="KEGG" id="rli:RLO149_c016140"/>
<dbReference type="AlphaFoldDB" id="F7ZGV6"/>
<dbReference type="STRING" id="391595.RLO149_c016140"/>
<dbReference type="PANTHER" id="PTHR34475:SF1">
    <property type="entry name" value="CYTOSKELETON PROTEIN RODZ"/>
    <property type="match status" value="1"/>
</dbReference>
<dbReference type="Pfam" id="PF13464">
    <property type="entry name" value="RodZ_C"/>
    <property type="match status" value="1"/>
</dbReference>
<dbReference type="EMBL" id="CP002623">
    <property type="protein sequence ID" value="AEI93607.1"/>
    <property type="molecule type" value="Genomic_DNA"/>
</dbReference>
<proteinExistence type="predicted"/>
<accession>F7ZGV6</accession>
<dbReference type="InterPro" id="IPR010982">
    <property type="entry name" value="Lambda_DNA-bd_dom_sf"/>
</dbReference>
<organism evidence="2 3">
    <name type="scientific">Roseobacter litoralis (strain ATCC 49566 / DSM 6996 / JCM 21268 / NBRC 15278 / OCh 149)</name>
    <dbReference type="NCBI Taxonomy" id="391595"/>
    <lineage>
        <taxon>Bacteria</taxon>
        <taxon>Pseudomonadati</taxon>
        <taxon>Pseudomonadota</taxon>
        <taxon>Alphaproteobacteria</taxon>
        <taxon>Rhodobacterales</taxon>
        <taxon>Roseobacteraceae</taxon>
        <taxon>Roseobacter</taxon>
    </lineage>
</organism>
<protein>
    <recommendedName>
        <fullName evidence="1">Cytoskeleton protein RodZ-like C-terminal domain-containing protein</fullName>
    </recommendedName>
</protein>
<dbReference type="InterPro" id="IPR050400">
    <property type="entry name" value="Bact_Cytoskel_RodZ"/>
</dbReference>
<dbReference type="PANTHER" id="PTHR34475">
    <property type="match status" value="1"/>
</dbReference>
<name>F7ZGV6_ROSLO</name>
<dbReference type="OrthoDB" id="9790252at2"/>
<dbReference type="RefSeq" id="WP_013961540.1">
    <property type="nucleotide sequence ID" value="NC_015730.1"/>
</dbReference>
<dbReference type="Gene3D" id="1.10.260.40">
    <property type="entry name" value="lambda repressor-like DNA-binding domains"/>
    <property type="match status" value="1"/>
</dbReference>
<evidence type="ECO:0000313" key="2">
    <source>
        <dbReference type="EMBL" id="AEI93607.1"/>
    </source>
</evidence>
<evidence type="ECO:0000259" key="1">
    <source>
        <dbReference type="Pfam" id="PF13464"/>
    </source>
</evidence>
<sequence>MIGRRHAASEEDPVERKAFDDFELRLGDVMRGERATMGKSLLDVQRELRIKASYIAAIEDCDPDAFDTPGFIAGYVRSYARYLGMNPDDVFETFCQESGFTVAHGMSAEASVIKKTKQKPNAGRSLEHDMFKRPGTPFIPAGESFWSRIEPGAVGSSLVLIALISAIGFGGYAVLQEVQRVQVAPADQTPIVLSDLDPLDGVLAAAPDTAASGALPVGMDTVRIDPLDQLFRPDALDVPVMIARDAPIATLDPRTVGSFAQTSQPGPERLSDSLLVENDLANADRVPSVEGQVPIVVKAPGPALRMVAVRPAWVRVSAPDGTVILETIMEPGETWDAPVGGEPALLRTGESGAIYFALNGEYYGPVGKTGTITSNISLEVASLKATYQVADLAADEALATTVVELQTPAGPASE</sequence>
<keyword evidence="3" id="KW-1185">Reference proteome</keyword>
<dbReference type="InterPro" id="IPR025194">
    <property type="entry name" value="RodZ-like_C"/>
</dbReference>
<dbReference type="eggNOG" id="COG1426">
    <property type="taxonomic scope" value="Bacteria"/>
</dbReference>
<dbReference type="GO" id="GO:0003677">
    <property type="term" value="F:DNA binding"/>
    <property type="evidence" value="ECO:0007669"/>
    <property type="project" value="InterPro"/>
</dbReference>
<reference evidence="2 3" key="1">
    <citation type="journal article" date="2011" name="BMC Genomics">
        <title>Comparative genome analysis and genome-guided physiological analysis of Roseobacter litoralis.</title>
        <authorList>
            <person name="Kalhoefer D."/>
            <person name="Thole S."/>
            <person name="Voget S."/>
            <person name="Lehmann R."/>
            <person name="Liesegang H."/>
            <person name="Wollher A."/>
            <person name="Daniel R."/>
            <person name="Simon M."/>
            <person name="Brinkhoff T."/>
        </authorList>
    </citation>
    <scope>NUCLEOTIDE SEQUENCE [LARGE SCALE GENOMIC DNA]</scope>
    <source>
        <strain evidence="3">ATCC 49566 / DSM 6996 / JCM 21268 / NBRC 15278 / OCh 149</strain>
    </source>
</reference>
<gene>
    <name evidence="2" type="ordered locus">RLO149_c016140</name>
</gene>